<evidence type="ECO:0000256" key="6">
    <source>
        <dbReference type="ARBA" id="ARBA00047872"/>
    </source>
</evidence>
<comment type="pathway">
    <text evidence="8">Amino-acid biosynthesis; L-threonine biosynthesis; L-threonine from L-aspartate: step 1/5.</text>
</comment>
<protein>
    <recommendedName>
        <fullName evidence="7">Aspartokinase</fullName>
        <ecNumber evidence="7">2.7.2.4</ecNumber>
    </recommendedName>
</protein>
<comment type="caution">
    <text evidence="10">The sequence shown here is derived from an EMBL/GenBank/DDBJ whole genome shotgun (WGS) entry which is preliminary data.</text>
</comment>
<dbReference type="InterPro" id="IPR001341">
    <property type="entry name" value="Asp_kinase"/>
</dbReference>
<gene>
    <name evidence="10" type="primary">thrA</name>
    <name evidence="10" type="ORF">MmiAt1_08140</name>
</gene>
<dbReference type="InterPro" id="IPR001048">
    <property type="entry name" value="Asp/Glu/Uridylate_kinase"/>
</dbReference>
<dbReference type="Pfam" id="PF00696">
    <property type="entry name" value="AA_kinase"/>
    <property type="match status" value="1"/>
</dbReference>
<keyword evidence="11" id="KW-1185">Reference proteome</keyword>
<dbReference type="PANTHER" id="PTHR21499">
    <property type="entry name" value="ASPARTATE KINASE"/>
    <property type="match status" value="1"/>
</dbReference>
<evidence type="ECO:0000256" key="3">
    <source>
        <dbReference type="ARBA" id="ARBA00022741"/>
    </source>
</evidence>
<dbReference type="InterPro" id="IPR045865">
    <property type="entry name" value="ACT-like_dom_sf"/>
</dbReference>
<dbReference type="RefSeq" id="WP_318785667.1">
    <property type="nucleotide sequence ID" value="NZ_JAWDKC010000013.1"/>
</dbReference>
<dbReference type="PROSITE" id="PS00324">
    <property type="entry name" value="ASPARTOKINASE"/>
    <property type="match status" value="1"/>
</dbReference>
<comment type="pathway">
    <text evidence="8">Amino-acid biosynthesis; L-lysine biosynthesis via DAP pathway; (S)-tetrahydrodipicolinate from L-aspartate: step 1/4.</text>
</comment>
<proteinExistence type="inferred from homology"/>
<reference evidence="10 11" key="1">
    <citation type="submission" date="2023-06" db="EMBL/GenBank/DDBJ databases">
        <title>Genome sequence of Methanimicrococcus sp. At1.</title>
        <authorList>
            <person name="Protasov E."/>
            <person name="Platt K."/>
            <person name="Poehlein A."/>
            <person name="Daniel R."/>
            <person name="Brune A."/>
        </authorList>
    </citation>
    <scope>NUCLEOTIDE SEQUENCE [LARGE SCALE GENOMIC DNA]</scope>
    <source>
        <strain evidence="10 11">At1</strain>
    </source>
</reference>
<keyword evidence="2 7" id="KW-0808">Transferase</keyword>
<evidence type="ECO:0000256" key="7">
    <source>
        <dbReference type="RuleBase" id="RU003448"/>
    </source>
</evidence>
<evidence type="ECO:0000256" key="1">
    <source>
        <dbReference type="ARBA" id="ARBA00010122"/>
    </source>
</evidence>
<dbReference type="EC" id="2.7.2.4" evidence="7"/>
<keyword evidence="4 7" id="KW-0418">Kinase</keyword>
<dbReference type="CDD" id="cd04892">
    <property type="entry name" value="ACT_AK-like_2"/>
    <property type="match status" value="1"/>
</dbReference>
<dbReference type="PROSITE" id="PS51671">
    <property type="entry name" value="ACT"/>
    <property type="match status" value="2"/>
</dbReference>
<keyword evidence="3" id="KW-0547">Nucleotide-binding</keyword>
<name>A0ABU3VPA4_9EURY</name>
<organism evidence="10 11">
    <name type="scientific">Methanimicrococcus hacksteinii</name>
    <dbReference type="NCBI Taxonomy" id="3028293"/>
    <lineage>
        <taxon>Archaea</taxon>
        <taxon>Methanobacteriati</taxon>
        <taxon>Methanobacteriota</taxon>
        <taxon>Stenosarchaea group</taxon>
        <taxon>Methanomicrobia</taxon>
        <taxon>Methanosarcinales</taxon>
        <taxon>Methanosarcinaceae</taxon>
        <taxon>Methanimicrococcus</taxon>
    </lineage>
</organism>
<dbReference type="PANTHER" id="PTHR21499:SF59">
    <property type="entry name" value="ASPARTOKINASE"/>
    <property type="match status" value="1"/>
</dbReference>
<evidence type="ECO:0000313" key="10">
    <source>
        <dbReference type="EMBL" id="MDV0445249.1"/>
    </source>
</evidence>
<dbReference type="Gene3D" id="3.30.2130.10">
    <property type="entry name" value="VC0802-like"/>
    <property type="match status" value="1"/>
</dbReference>
<comment type="similarity">
    <text evidence="1 7">Belongs to the aspartokinase family.</text>
</comment>
<feature type="domain" description="ACT" evidence="9">
    <location>
        <begin position="325"/>
        <end position="393"/>
    </location>
</feature>
<dbReference type="InterPro" id="IPR036393">
    <property type="entry name" value="AceGlu_kinase-like_sf"/>
</dbReference>
<dbReference type="Pfam" id="PF22468">
    <property type="entry name" value="ACT_9"/>
    <property type="match status" value="2"/>
</dbReference>
<dbReference type="SUPFAM" id="SSF55021">
    <property type="entry name" value="ACT-like"/>
    <property type="match status" value="2"/>
</dbReference>
<dbReference type="NCBIfam" id="TIGR00657">
    <property type="entry name" value="asp_kinases"/>
    <property type="match status" value="1"/>
</dbReference>
<dbReference type="SUPFAM" id="SSF53633">
    <property type="entry name" value="Carbamate kinase-like"/>
    <property type="match status" value="1"/>
</dbReference>
<sequence length="467" mass="49789">MKIVMKFGGTSVGDGKKIRHVAELAKSYYDKGDQVVLVTSALAGVTDRLLDVGNDACENGKVTAVTEFITALKQQHFTAVDEAIDDESVKAEVIEFLTTRIDELEKALVGICYLGELTLRSRDNISSYGERLAAPIVSGALRSSGIASVDYTGGEAGIITTDVFGGAKPLQKSYALIQERLTPGLKNSVQVVTGFIGENEDGNITTLGRSGSDYTASIVGVGIKADEIWLWKEVDGIMTANPKIVPSARTIHFISYQEAMELSSLGAEVLHPRAIEPSMMHNIPVRVKSTFKPDFDGTLVVTENKKSKNVVKAVSMIKKVSLINVSSPEMVDSVGKLAVIFSILANKDVGVRLISQGSESSISFIVNDADRSKTVKALKAELGEAYTIDYRSDVSVVAVVGAGMAGTPGVAKRVFTALGKENISIIMISQGSSEYNISCVVSSAEVNTAVAALHAEFELDKPENGKE</sequence>
<dbReference type="InterPro" id="IPR054352">
    <property type="entry name" value="ACT_Aspartokinase"/>
</dbReference>
<comment type="catalytic activity">
    <reaction evidence="6 7">
        <text>L-aspartate + ATP = 4-phospho-L-aspartate + ADP</text>
        <dbReference type="Rhea" id="RHEA:23776"/>
        <dbReference type="ChEBI" id="CHEBI:29991"/>
        <dbReference type="ChEBI" id="CHEBI:30616"/>
        <dbReference type="ChEBI" id="CHEBI:57535"/>
        <dbReference type="ChEBI" id="CHEBI:456216"/>
        <dbReference type="EC" id="2.7.2.4"/>
    </reaction>
</comment>
<dbReference type="InterPro" id="IPR002912">
    <property type="entry name" value="ACT_dom"/>
</dbReference>
<evidence type="ECO:0000313" key="11">
    <source>
        <dbReference type="Proteomes" id="UP001272052"/>
    </source>
</evidence>
<comment type="pathway">
    <text evidence="8">Amino-acid biosynthesis; L-methionine biosynthesis via de novo pathway; L-homoserine from L-aspartate: step 1/3.</text>
</comment>
<keyword evidence="5" id="KW-0067">ATP-binding</keyword>
<dbReference type="EMBL" id="JAWDKC010000013">
    <property type="protein sequence ID" value="MDV0445249.1"/>
    <property type="molecule type" value="Genomic_DNA"/>
</dbReference>
<feature type="domain" description="ACT" evidence="9">
    <location>
        <begin position="399"/>
        <end position="467"/>
    </location>
</feature>
<dbReference type="InterPro" id="IPR005260">
    <property type="entry name" value="Asp_kin_monofn"/>
</dbReference>
<evidence type="ECO:0000256" key="2">
    <source>
        <dbReference type="ARBA" id="ARBA00022679"/>
    </source>
</evidence>
<evidence type="ECO:0000256" key="4">
    <source>
        <dbReference type="ARBA" id="ARBA00022777"/>
    </source>
</evidence>
<dbReference type="NCBIfam" id="NF004938">
    <property type="entry name" value="PRK06291.1"/>
    <property type="match status" value="1"/>
</dbReference>
<evidence type="ECO:0000259" key="9">
    <source>
        <dbReference type="PROSITE" id="PS51671"/>
    </source>
</evidence>
<accession>A0ABU3VPA4</accession>
<evidence type="ECO:0000256" key="5">
    <source>
        <dbReference type="ARBA" id="ARBA00022840"/>
    </source>
</evidence>
<dbReference type="Gene3D" id="3.40.1160.10">
    <property type="entry name" value="Acetylglutamate kinase-like"/>
    <property type="match status" value="1"/>
</dbReference>
<dbReference type="Proteomes" id="UP001272052">
    <property type="component" value="Unassembled WGS sequence"/>
</dbReference>
<dbReference type="CDD" id="cd04921">
    <property type="entry name" value="ACT_AKi-HSDH-ThrA-like_1"/>
    <property type="match status" value="1"/>
</dbReference>
<keyword evidence="8" id="KW-0028">Amino-acid biosynthesis</keyword>
<dbReference type="InterPro" id="IPR018042">
    <property type="entry name" value="Aspartate_kinase_CS"/>
</dbReference>
<evidence type="ECO:0000256" key="8">
    <source>
        <dbReference type="RuleBase" id="RU004249"/>
    </source>
</evidence>
<dbReference type="PIRSF" id="PIRSF000726">
    <property type="entry name" value="Asp_kin"/>
    <property type="match status" value="1"/>
</dbReference>